<protein>
    <submittedName>
        <fullName evidence="1">Uncharacterized protein</fullName>
    </submittedName>
</protein>
<organism evidence="1 2">
    <name type="scientific">Cyclonatronum proteinivorum</name>
    <dbReference type="NCBI Taxonomy" id="1457365"/>
    <lineage>
        <taxon>Bacteria</taxon>
        <taxon>Pseudomonadati</taxon>
        <taxon>Balneolota</taxon>
        <taxon>Balneolia</taxon>
        <taxon>Balneolales</taxon>
        <taxon>Cyclonatronaceae</taxon>
        <taxon>Cyclonatronum</taxon>
    </lineage>
</organism>
<gene>
    <name evidence="1" type="ORF">CYPRO_1420</name>
</gene>
<reference evidence="1 2" key="1">
    <citation type="submission" date="2018-03" db="EMBL/GenBank/DDBJ databases">
        <title>Phenotypic and genomic properties of Cyclonatronum proteinivorum gen. nov., sp. nov., a haloalkaliphilic bacteroidete from soda lakes possessing Na+-translocating rhodopsin.</title>
        <authorList>
            <person name="Toshchakov S.V."/>
            <person name="Korzhenkov A."/>
            <person name="Samarov N.I."/>
            <person name="Kublanov I.V."/>
            <person name="Muntyan M.S."/>
            <person name="Sorokin D.Y."/>
        </authorList>
    </citation>
    <scope>NUCLEOTIDE SEQUENCE [LARGE SCALE GENOMIC DNA]</scope>
    <source>
        <strain evidence="1 2">Omega</strain>
    </source>
</reference>
<accession>A0A345UJM4</accession>
<dbReference type="AlphaFoldDB" id="A0A345UJM4"/>
<dbReference type="EMBL" id="CP027806">
    <property type="protein sequence ID" value="AXJ00676.1"/>
    <property type="molecule type" value="Genomic_DNA"/>
</dbReference>
<dbReference type="KEGG" id="cprv:CYPRO_1420"/>
<dbReference type="Proteomes" id="UP000254808">
    <property type="component" value="Chromosome"/>
</dbReference>
<sequence length="49" mass="5265">MSFVPARRVGADCLSGKDWGLARARGAGLCSNLRENLLFSALLSENVEL</sequence>
<keyword evidence="2" id="KW-1185">Reference proteome</keyword>
<evidence type="ECO:0000313" key="2">
    <source>
        <dbReference type="Proteomes" id="UP000254808"/>
    </source>
</evidence>
<proteinExistence type="predicted"/>
<evidence type="ECO:0000313" key="1">
    <source>
        <dbReference type="EMBL" id="AXJ00676.1"/>
    </source>
</evidence>
<name>A0A345UJM4_9BACT</name>